<name>A0A645ECN3_9ZZZZ</name>
<dbReference type="AlphaFoldDB" id="A0A645ECN3"/>
<organism evidence="1">
    <name type="scientific">bioreactor metagenome</name>
    <dbReference type="NCBI Taxonomy" id="1076179"/>
    <lineage>
        <taxon>unclassified sequences</taxon>
        <taxon>metagenomes</taxon>
        <taxon>ecological metagenomes</taxon>
    </lineage>
</organism>
<accession>A0A645ECN3</accession>
<sequence>MAALESAEFLPENYHVHICGFGNSLKIKNQIKTIAERSLATLTFEGELKGEDYKNFIQKCHIGLSTQNPSAAFNDTSFPSKILVYLANGLKVVSIRISVVEKSALSDLVFFYDTQTPNDLAKAIISANQGGQVDGISILKELDKNFELNLCNILI</sequence>
<dbReference type="Gene3D" id="3.40.50.2000">
    <property type="entry name" value="Glycogen Phosphorylase B"/>
    <property type="match status" value="1"/>
</dbReference>
<gene>
    <name evidence="1" type="ORF">SDC9_146048</name>
</gene>
<proteinExistence type="predicted"/>
<protein>
    <recommendedName>
        <fullName evidence="2">Glycosyl transferase family 1 domain-containing protein</fullName>
    </recommendedName>
</protein>
<dbReference type="SUPFAM" id="SSF53756">
    <property type="entry name" value="UDP-Glycosyltransferase/glycogen phosphorylase"/>
    <property type="match status" value="1"/>
</dbReference>
<comment type="caution">
    <text evidence="1">The sequence shown here is derived from an EMBL/GenBank/DDBJ whole genome shotgun (WGS) entry which is preliminary data.</text>
</comment>
<evidence type="ECO:0008006" key="2">
    <source>
        <dbReference type="Google" id="ProtNLM"/>
    </source>
</evidence>
<dbReference type="EMBL" id="VSSQ01044988">
    <property type="protein sequence ID" value="MPM98858.1"/>
    <property type="molecule type" value="Genomic_DNA"/>
</dbReference>
<reference evidence="1" key="1">
    <citation type="submission" date="2019-08" db="EMBL/GenBank/DDBJ databases">
        <authorList>
            <person name="Kucharzyk K."/>
            <person name="Murdoch R.W."/>
            <person name="Higgins S."/>
            <person name="Loffler F."/>
        </authorList>
    </citation>
    <scope>NUCLEOTIDE SEQUENCE</scope>
</reference>
<evidence type="ECO:0000313" key="1">
    <source>
        <dbReference type="EMBL" id="MPM98858.1"/>
    </source>
</evidence>